<keyword evidence="1" id="KW-0472">Membrane</keyword>
<keyword evidence="1" id="KW-1133">Transmembrane helix</keyword>
<dbReference type="AlphaFoldDB" id="A0A8J2PY87"/>
<keyword evidence="1" id="KW-0812">Transmembrane</keyword>
<feature type="transmembrane region" description="Helical" evidence="1">
    <location>
        <begin position="116"/>
        <end position="136"/>
    </location>
</feature>
<keyword evidence="3" id="KW-1185">Reference proteome</keyword>
<reference evidence="2" key="1">
    <citation type="submission" date="2021-06" db="EMBL/GenBank/DDBJ databases">
        <authorList>
            <person name="Hodson N. C."/>
            <person name="Mongue J. A."/>
            <person name="Jaron S. K."/>
        </authorList>
    </citation>
    <scope>NUCLEOTIDE SEQUENCE</scope>
</reference>
<dbReference type="Proteomes" id="UP000708208">
    <property type="component" value="Unassembled WGS sequence"/>
</dbReference>
<evidence type="ECO:0000313" key="2">
    <source>
        <dbReference type="EMBL" id="CAG7837899.1"/>
    </source>
</evidence>
<proteinExistence type="predicted"/>
<comment type="caution">
    <text evidence="2">The sequence shown here is derived from an EMBL/GenBank/DDBJ whole genome shotgun (WGS) entry which is preliminary data.</text>
</comment>
<evidence type="ECO:0000313" key="3">
    <source>
        <dbReference type="Proteomes" id="UP000708208"/>
    </source>
</evidence>
<sequence>MDLQALTRFLKTSVLVIQGVSIVNTILWITFFVLKGQNAESGDDCRNDTSNSNSSTTVNESILTTPTFCPDPPPFYTPENNFIFTYAILISLCHLGDQIFLYFAVHHRRIRRTQMFIIFSIAVGAINTILLLYLLICSKFWQVGLLSVTLVPRLTQIYFVIKFLHTLIASSPRASVVSTDSDVGLVQDGLQNIDINR</sequence>
<evidence type="ECO:0000256" key="1">
    <source>
        <dbReference type="SAM" id="Phobius"/>
    </source>
</evidence>
<protein>
    <submittedName>
        <fullName evidence="2">Uncharacterized protein</fullName>
    </submittedName>
</protein>
<feature type="transmembrane region" description="Helical" evidence="1">
    <location>
        <begin position="12"/>
        <end position="34"/>
    </location>
</feature>
<name>A0A8J2PY87_9HEXA</name>
<feature type="transmembrane region" description="Helical" evidence="1">
    <location>
        <begin position="83"/>
        <end position="104"/>
    </location>
</feature>
<organism evidence="2 3">
    <name type="scientific">Allacma fusca</name>
    <dbReference type="NCBI Taxonomy" id="39272"/>
    <lineage>
        <taxon>Eukaryota</taxon>
        <taxon>Metazoa</taxon>
        <taxon>Ecdysozoa</taxon>
        <taxon>Arthropoda</taxon>
        <taxon>Hexapoda</taxon>
        <taxon>Collembola</taxon>
        <taxon>Symphypleona</taxon>
        <taxon>Sminthuridae</taxon>
        <taxon>Allacma</taxon>
    </lineage>
</organism>
<accession>A0A8J2PY87</accession>
<gene>
    <name evidence="2" type="ORF">AFUS01_LOCUS46935</name>
</gene>
<dbReference type="EMBL" id="CAJVCH010571579">
    <property type="protein sequence ID" value="CAG7837899.1"/>
    <property type="molecule type" value="Genomic_DNA"/>
</dbReference>